<gene>
    <name evidence="1" type="primary">U51</name>
</gene>
<keyword evidence="2" id="KW-1185">Reference proteome</keyword>
<dbReference type="SMR" id="Q77Y65"/>
<dbReference type="KEGG" id="vg:3289509"/>
<dbReference type="GeneID" id="3289509"/>
<sequence length="294" mass="34709">MKNIDLTNWKLLAEIYEYLFFFSFFFLCLLVIIVVKFNNSTVGREYTFSTFSGMLVYILLLPVKMGMLTKMWDVSTDYCIILMFLSDFSFIFSSWALTLLALERINNFSFSEIKVNETKILKQMSFPIIWVTSIFQAVQISMKYKKSQMNLEDDYCLLAIERSAEEAWILLMYTVVIPTFIVFFYVLNKRFLFLERDLNSIVTHLSLFLFFGALCFFPASVLNEFNCNRLFYGLHELLIVCLELKIFYVPTMTYIISCENYRLAAKAFFCKCFKPCFLMPSLRKLQQPTKSTQF</sequence>
<evidence type="ECO:0000313" key="1">
    <source>
        <dbReference type="EMBL" id="AAC40765.1"/>
    </source>
</evidence>
<dbReference type="Proteomes" id="UP000098510">
    <property type="component" value="Segment"/>
</dbReference>
<accession>Q77Y65</accession>
<proteinExistence type="predicted"/>
<protein>
    <submittedName>
        <fullName evidence="1">U51</fullName>
    </submittedName>
</protein>
<dbReference type="OrthoDB" id="19498at10239"/>
<dbReference type="RefSeq" id="YP_073791.1">
    <property type="nucleotide sequence ID" value="NC_001716.2"/>
</dbReference>
<evidence type="ECO:0000313" key="2">
    <source>
        <dbReference type="Proteomes" id="UP000098510"/>
    </source>
</evidence>
<reference evidence="1 2" key="1">
    <citation type="journal article" date="1998" name="Virology">
        <title>The DNA sequence of the RK strain of human herpesvirus 7.</title>
        <authorList>
            <person name="Megaw A.G."/>
            <person name="Rapaport D."/>
            <person name="Avidor B."/>
            <person name="Frenkel N."/>
            <person name="Davison A.J."/>
        </authorList>
    </citation>
    <scope>NUCLEOTIDE SEQUENCE [LARGE SCALE GENOMIC DNA]</scope>
    <source>
        <strain evidence="1 2">RK</strain>
    </source>
</reference>
<dbReference type="EMBL" id="AF037218">
    <property type="protein sequence ID" value="AAC40765.1"/>
    <property type="molecule type" value="Genomic_DNA"/>
</dbReference>
<organismHost>
    <name type="scientific">Homo sapiens</name>
    <name type="common">Human</name>
    <dbReference type="NCBI Taxonomy" id="9606"/>
</organismHost>
<name>Q77Y65_HHV7R</name>
<dbReference type="DNASU" id="3289509"/>
<organism evidence="1 2">
    <name type="scientific">Human herpesvirus 7 (strain RK)</name>
    <name type="common">HHV-7</name>
    <name type="synonym">Human T lymphotropic virus</name>
    <dbReference type="NCBI Taxonomy" id="262398"/>
    <lineage>
        <taxon>Viruses</taxon>
        <taxon>Duplodnaviria</taxon>
        <taxon>Heunggongvirae</taxon>
        <taxon>Peploviricota</taxon>
        <taxon>Herviviricetes</taxon>
        <taxon>Herpesvirales</taxon>
        <taxon>Orthoherpesviridae</taxon>
        <taxon>Betaherpesvirinae</taxon>
        <taxon>Roseolovirus</taxon>
        <taxon>Roseolovirus humanbeta7</taxon>
        <taxon>Human betaherpesvirus 7</taxon>
    </lineage>
</organism>